<reference evidence="2 3" key="1">
    <citation type="submission" date="2020-07" db="EMBL/GenBank/DDBJ databases">
        <title>Diversity of carbapenemase encoding genes among Pseudomonas putida group clinical isolates in a tertiary Brazilian hospital.</title>
        <authorList>
            <person name="Alberto-Lei F."/>
            <person name="Nodari C.S."/>
            <person name="Streling A.P."/>
            <person name="Paulino J.T."/>
            <person name="Bessa-Neto F.O."/>
            <person name="Cayo R."/>
            <person name="Gales A.C."/>
        </authorList>
    </citation>
    <scope>NUCLEOTIDE SEQUENCE [LARGE SCALE GENOMIC DNA]</scope>
    <source>
        <strain evidence="2 3">12815</strain>
    </source>
</reference>
<dbReference type="RefSeq" id="WP_182389799.1">
    <property type="nucleotide sequence ID" value="NZ_JACGCX010000009.1"/>
</dbReference>
<name>A0A7W2QA58_9PSED</name>
<accession>A0A7W2QA58</accession>
<comment type="caution">
    <text evidence="2">The sequence shown here is derived from an EMBL/GenBank/DDBJ whole genome shotgun (WGS) entry which is preliminary data.</text>
</comment>
<protein>
    <submittedName>
        <fullName evidence="2">Uncharacterized protein</fullName>
    </submittedName>
</protein>
<dbReference type="Proteomes" id="UP000545074">
    <property type="component" value="Unassembled WGS sequence"/>
</dbReference>
<gene>
    <name evidence="2" type="ORF">H4C80_15605</name>
</gene>
<evidence type="ECO:0000313" key="3">
    <source>
        <dbReference type="Proteomes" id="UP000545074"/>
    </source>
</evidence>
<feature type="compositionally biased region" description="Basic and acidic residues" evidence="1">
    <location>
        <begin position="69"/>
        <end position="82"/>
    </location>
</feature>
<dbReference type="AlphaFoldDB" id="A0A7W2QA58"/>
<evidence type="ECO:0000313" key="2">
    <source>
        <dbReference type="EMBL" id="MBA6098545.1"/>
    </source>
</evidence>
<feature type="region of interest" description="Disordered" evidence="1">
    <location>
        <begin position="62"/>
        <end position="82"/>
    </location>
</feature>
<evidence type="ECO:0000256" key="1">
    <source>
        <dbReference type="SAM" id="MobiDB-lite"/>
    </source>
</evidence>
<dbReference type="EMBL" id="JACGCX010000009">
    <property type="protein sequence ID" value="MBA6098545.1"/>
    <property type="molecule type" value="Genomic_DNA"/>
</dbReference>
<proteinExistence type="predicted"/>
<organism evidence="2 3">
    <name type="scientific">Pseudomonas juntendi</name>
    <dbReference type="NCBI Taxonomy" id="2666183"/>
    <lineage>
        <taxon>Bacteria</taxon>
        <taxon>Pseudomonadati</taxon>
        <taxon>Pseudomonadota</taxon>
        <taxon>Gammaproteobacteria</taxon>
        <taxon>Pseudomonadales</taxon>
        <taxon>Pseudomonadaceae</taxon>
        <taxon>Pseudomonas</taxon>
    </lineage>
</organism>
<sequence>MKPKDLSKVLMPDDPMYTEAVEALKRYHEAQSGGVTGVELERLRMIAEQHFQAVTDYQLGALGGAGSEKSLRERPRQGIDSG</sequence>